<dbReference type="GO" id="GO:0005789">
    <property type="term" value="C:endoplasmic reticulum membrane"/>
    <property type="evidence" value="ECO:0007669"/>
    <property type="project" value="UniProtKB-SubCell"/>
</dbReference>
<evidence type="ECO:0000256" key="5">
    <source>
        <dbReference type="ARBA" id="ARBA00022989"/>
    </source>
</evidence>
<accession>A0A9P0CGP1</accession>
<dbReference type="GO" id="GO:0006509">
    <property type="term" value="P:membrane protein ectodomain proteolysis"/>
    <property type="evidence" value="ECO:0007669"/>
    <property type="project" value="TreeGrafter"/>
</dbReference>
<comment type="subcellular location">
    <subcellularLocation>
        <location evidence="8">Endoplasmic reticulum membrane</location>
        <topology evidence="8">Multi-pass membrane protein</topology>
    </subcellularLocation>
    <subcellularLocation>
        <location evidence="8">Golgi apparatus membrane</location>
        <topology evidence="8">Multi-pass membrane protein</topology>
    </subcellularLocation>
</comment>
<dbReference type="GO" id="GO:0055074">
    <property type="term" value="P:calcium ion homeostasis"/>
    <property type="evidence" value="ECO:0007669"/>
    <property type="project" value="TreeGrafter"/>
</dbReference>
<dbReference type="Proteomes" id="UP001152759">
    <property type="component" value="Chromosome 9"/>
</dbReference>
<evidence type="ECO:0000256" key="6">
    <source>
        <dbReference type="ARBA" id="ARBA00023034"/>
    </source>
</evidence>
<name>A0A9P0CGP1_BEMTA</name>
<dbReference type="PANTHER" id="PTHR10202:SF13">
    <property type="entry name" value="PRESENILIN HOMOLOG"/>
    <property type="match status" value="1"/>
</dbReference>
<feature type="transmembrane region" description="Helical" evidence="8">
    <location>
        <begin position="179"/>
        <end position="200"/>
    </location>
</feature>
<feature type="transmembrane region" description="Helical" evidence="8">
    <location>
        <begin position="242"/>
        <end position="259"/>
    </location>
</feature>
<dbReference type="GO" id="GO:0000139">
    <property type="term" value="C:Golgi membrane"/>
    <property type="evidence" value="ECO:0007669"/>
    <property type="project" value="UniProtKB-SubCell"/>
</dbReference>
<feature type="region of interest" description="Disordered" evidence="9">
    <location>
        <begin position="1"/>
        <end position="88"/>
    </location>
</feature>
<keyword evidence="5 8" id="KW-1133">Transmembrane helix</keyword>
<keyword evidence="4 8" id="KW-0914">Notch signaling pathway</keyword>
<dbReference type="Gene3D" id="1.10.472.100">
    <property type="entry name" value="Presenilin"/>
    <property type="match status" value="1"/>
</dbReference>
<keyword evidence="7 8" id="KW-0472">Membrane</keyword>
<dbReference type="SMART" id="SM00730">
    <property type="entry name" value="PSN"/>
    <property type="match status" value="1"/>
</dbReference>
<dbReference type="PANTHER" id="PTHR10202">
    <property type="entry name" value="PRESENILIN"/>
    <property type="match status" value="1"/>
</dbReference>
<feature type="compositionally biased region" description="Low complexity" evidence="9">
    <location>
        <begin position="331"/>
        <end position="347"/>
    </location>
</feature>
<protein>
    <recommendedName>
        <fullName evidence="8">Presenilin</fullName>
        <ecNumber evidence="8">3.4.23.-</ecNumber>
    </recommendedName>
</protein>
<dbReference type="GO" id="GO:0034205">
    <property type="term" value="P:amyloid-beta formation"/>
    <property type="evidence" value="ECO:0007669"/>
    <property type="project" value="TreeGrafter"/>
</dbReference>
<dbReference type="GO" id="GO:0016485">
    <property type="term" value="P:protein processing"/>
    <property type="evidence" value="ECO:0007669"/>
    <property type="project" value="InterPro"/>
</dbReference>
<comment type="subunit">
    <text evidence="8">Homodimer.</text>
</comment>
<dbReference type="GO" id="GO:0042500">
    <property type="term" value="F:aspartic endopeptidase activity, intramembrane cleaving"/>
    <property type="evidence" value="ECO:0007669"/>
    <property type="project" value="InterPro"/>
</dbReference>
<feature type="transmembrane region" description="Helical" evidence="8">
    <location>
        <begin position="150"/>
        <end position="172"/>
    </location>
</feature>
<reference evidence="10" key="1">
    <citation type="submission" date="2021-12" db="EMBL/GenBank/DDBJ databases">
        <authorList>
            <person name="King R."/>
        </authorList>
    </citation>
    <scope>NUCLEOTIDE SEQUENCE</scope>
</reference>
<dbReference type="EMBL" id="OU963870">
    <property type="protein sequence ID" value="CAH0778080.1"/>
    <property type="molecule type" value="Genomic_DNA"/>
</dbReference>
<feature type="transmembrane region" description="Helical" evidence="8">
    <location>
        <begin position="206"/>
        <end position="230"/>
    </location>
</feature>
<keyword evidence="6 8" id="KW-0333">Golgi apparatus</keyword>
<dbReference type="InterPro" id="IPR042524">
    <property type="entry name" value="Presenilin_C"/>
</dbReference>
<keyword evidence="3 8" id="KW-0256">Endoplasmic reticulum</keyword>
<dbReference type="GO" id="GO:0007219">
    <property type="term" value="P:Notch signaling pathway"/>
    <property type="evidence" value="ECO:0007669"/>
    <property type="project" value="UniProtKB-KW"/>
</dbReference>
<dbReference type="AlphaFoldDB" id="A0A9P0CGP1"/>
<keyword evidence="8" id="KW-0378">Hydrolase</keyword>
<evidence type="ECO:0000313" key="10">
    <source>
        <dbReference type="EMBL" id="CAH0778080.1"/>
    </source>
</evidence>
<evidence type="ECO:0000256" key="9">
    <source>
        <dbReference type="SAM" id="MobiDB-lite"/>
    </source>
</evidence>
<feature type="transmembrane region" description="Helical" evidence="8">
    <location>
        <begin position="103"/>
        <end position="126"/>
    </location>
</feature>
<dbReference type="KEGG" id="btab:109039247"/>
<feature type="compositionally biased region" description="Polar residues" evidence="9">
    <location>
        <begin position="47"/>
        <end position="69"/>
    </location>
</feature>
<evidence type="ECO:0000256" key="8">
    <source>
        <dbReference type="RuleBase" id="RU361148"/>
    </source>
</evidence>
<evidence type="ECO:0000256" key="7">
    <source>
        <dbReference type="ARBA" id="ARBA00023136"/>
    </source>
</evidence>
<gene>
    <name evidence="10" type="ORF">BEMITA_LOCUS13944</name>
</gene>
<dbReference type="Pfam" id="PF01080">
    <property type="entry name" value="Presenilin"/>
    <property type="match status" value="1"/>
</dbReference>
<evidence type="ECO:0000256" key="3">
    <source>
        <dbReference type="ARBA" id="ARBA00022824"/>
    </source>
</evidence>
<keyword evidence="8" id="KW-0645">Protease</keyword>
<feature type="transmembrane region" description="Helical" evidence="8">
    <location>
        <begin position="265"/>
        <end position="290"/>
    </location>
</feature>
<evidence type="ECO:0000313" key="11">
    <source>
        <dbReference type="Proteomes" id="UP001152759"/>
    </source>
</evidence>
<dbReference type="EC" id="3.4.23.-" evidence="8"/>
<dbReference type="FunFam" id="1.10.472.100:FF:000001">
    <property type="entry name" value="Presenilin"/>
    <property type="match status" value="1"/>
</dbReference>
<dbReference type="InterPro" id="IPR001108">
    <property type="entry name" value="Peptidase_A22A"/>
</dbReference>
<comment type="function">
    <text evidence="8">Probable subunit of the gamma-secretase complex, an endoprotease complex that catalyzes the intramembrane cleavage of integral membrane proteins such as Notch receptors.</text>
</comment>
<evidence type="ECO:0000256" key="4">
    <source>
        <dbReference type="ARBA" id="ARBA00022976"/>
    </source>
</evidence>
<keyword evidence="2 8" id="KW-0812">Transmembrane</keyword>
<dbReference type="PRINTS" id="PR01072">
    <property type="entry name" value="PRESENILIN"/>
</dbReference>
<feature type="transmembrane region" description="Helical" evidence="8">
    <location>
        <begin position="419"/>
        <end position="440"/>
    </location>
</feature>
<proteinExistence type="inferred from homology"/>
<comment type="domain">
    <text evidence="8">The PAL motif is required for normal active site conformation.</text>
</comment>
<dbReference type="GO" id="GO:0070765">
    <property type="term" value="C:gamma-secretase complex"/>
    <property type="evidence" value="ECO:0007669"/>
    <property type="project" value="TreeGrafter"/>
</dbReference>
<feature type="compositionally biased region" description="Basic and acidic residues" evidence="9">
    <location>
        <begin position="19"/>
        <end position="38"/>
    </location>
</feature>
<organism evidence="10 11">
    <name type="scientific">Bemisia tabaci</name>
    <name type="common">Sweetpotato whitefly</name>
    <name type="synonym">Aleurodes tabaci</name>
    <dbReference type="NCBI Taxonomy" id="7038"/>
    <lineage>
        <taxon>Eukaryota</taxon>
        <taxon>Metazoa</taxon>
        <taxon>Ecdysozoa</taxon>
        <taxon>Arthropoda</taxon>
        <taxon>Hexapoda</taxon>
        <taxon>Insecta</taxon>
        <taxon>Pterygota</taxon>
        <taxon>Neoptera</taxon>
        <taxon>Paraneoptera</taxon>
        <taxon>Hemiptera</taxon>
        <taxon>Sternorrhyncha</taxon>
        <taxon>Aleyrodoidea</taxon>
        <taxon>Aleyrodidae</taxon>
        <taxon>Aleyrodinae</taxon>
        <taxon>Bemisia</taxon>
    </lineage>
</organism>
<keyword evidence="11" id="KW-1185">Reference proteome</keyword>
<comment type="similarity">
    <text evidence="1 8">Belongs to the peptidase A22A family.</text>
</comment>
<feature type="region of interest" description="Disordered" evidence="9">
    <location>
        <begin position="323"/>
        <end position="389"/>
    </location>
</feature>
<evidence type="ECO:0000256" key="1">
    <source>
        <dbReference type="ARBA" id="ARBA00008604"/>
    </source>
</evidence>
<feature type="transmembrane region" description="Helical" evidence="8">
    <location>
        <begin position="446"/>
        <end position="465"/>
    </location>
</feature>
<dbReference type="InterPro" id="IPR006639">
    <property type="entry name" value="Preselin/SPP"/>
</dbReference>
<sequence length="479" mass="53210">MSSPETDEATERTTLMSSRDMDGHVSENRPEGTGDRIAHRPKHQSHRTGQSAHPSAYQDITSYGSTSSRAEPPNSPRSGGGSSEMEYDDDEELKYGAEHVIKLFVPVSLCMLVVVATISSVTFYTIKDVYLVYTPFHETSQDTSTKLWNAFANAAILISVVILMTILLIVLYKNRYYKIIHGWLILSSLLLLFVFFYLYLKEVLRAYNIAMDYFTLSVILWNFGVVGMIAIHWKAPLRLQQMYLIFVAALMALVFIKYLPEWTTWTVLGVISIWDLVAVLMPGGPLRILVETAQARNEQIFPALIYSSTVIYQTVTMAKLETTSEGRTRSHSLASNNPSSSGPASPHTASPGDGQAGFTREWSEAHAQNASDVPTVVVPPRPLDDDDEEERGVKLGLGDFIFYSVLVGKASSYGDWNTTIACFVAILIGLCLTLLLLAIFKKALPALPISITFGLVFYFATREIVKPFADLLSTEQVFI</sequence>
<evidence type="ECO:0000256" key="2">
    <source>
        <dbReference type="ARBA" id="ARBA00022692"/>
    </source>
</evidence>